<feature type="compositionally biased region" description="Polar residues" evidence="1">
    <location>
        <begin position="188"/>
        <end position="204"/>
    </location>
</feature>
<feature type="compositionally biased region" description="Low complexity" evidence="1">
    <location>
        <begin position="144"/>
        <end position="161"/>
    </location>
</feature>
<evidence type="ECO:0008006" key="4">
    <source>
        <dbReference type="Google" id="ProtNLM"/>
    </source>
</evidence>
<dbReference type="Proteomes" id="UP000219338">
    <property type="component" value="Unassembled WGS sequence"/>
</dbReference>
<gene>
    <name evidence="2" type="ORF">ARMOST_11321</name>
</gene>
<proteinExistence type="predicted"/>
<feature type="region of interest" description="Disordered" evidence="1">
    <location>
        <begin position="142"/>
        <end position="239"/>
    </location>
</feature>
<dbReference type="AlphaFoldDB" id="A0A284RGS8"/>
<evidence type="ECO:0000313" key="3">
    <source>
        <dbReference type="Proteomes" id="UP000219338"/>
    </source>
</evidence>
<keyword evidence="3" id="KW-1185">Reference proteome</keyword>
<reference evidence="3" key="1">
    <citation type="journal article" date="2017" name="Nat. Ecol. Evol.">
        <title>Genome expansion and lineage-specific genetic innovations in the forest pathogenic fungi Armillaria.</title>
        <authorList>
            <person name="Sipos G."/>
            <person name="Prasanna A.N."/>
            <person name="Walter M.C."/>
            <person name="O'Connor E."/>
            <person name="Balint B."/>
            <person name="Krizsan K."/>
            <person name="Kiss B."/>
            <person name="Hess J."/>
            <person name="Varga T."/>
            <person name="Slot J."/>
            <person name="Riley R."/>
            <person name="Boka B."/>
            <person name="Rigling D."/>
            <person name="Barry K."/>
            <person name="Lee J."/>
            <person name="Mihaltcheva S."/>
            <person name="LaButti K."/>
            <person name="Lipzen A."/>
            <person name="Waldron R."/>
            <person name="Moloney N.M."/>
            <person name="Sperisen C."/>
            <person name="Kredics L."/>
            <person name="Vagvoelgyi C."/>
            <person name="Patrignani A."/>
            <person name="Fitzpatrick D."/>
            <person name="Nagy I."/>
            <person name="Doyle S."/>
            <person name="Anderson J.B."/>
            <person name="Grigoriev I.V."/>
            <person name="Gueldener U."/>
            <person name="Muensterkoetter M."/>
            <person name="Nagy L.G."/>
        </authorList>
    </citation>
    <scope>NUCLEOTIDE SEQUENCE [LARGE SCALE GENOMIC DNA]</scope>
    <source>
        <strain evidence="3">C18/9</strain>
    </source>
</reference>
<dbReference type="OMA" id="ATITHQY"/>
<feature type="compositionally biased region" description="Polar residues" evidence="1">
    <location>
        <begin position="216"/>
        <end position="225"/>
    </location>
</feature>
<dbReference type="EMBL" id="FUEG01000008">
    <property type="protein sequence ID" value="SJL07963.1"/>
    <property type="molecule type" value="Genomic_DNA"/>
</dbReference>
<organism evidence="2 3">
    <name type="scientific">Armillaria ostoyae</name>
    <name type="common">Armillaria root rot fungus</name>
    <dbReference type="NCBI Taxonomy" id="47428"/>
    <lineage>
        <taxon>Eukaryota</taxon>
        <taxon>Fungi</taxon>
        <taxon>Dikarya</taxon>
        <taxon>Basidiomycota</taxon>
        <taxon>Agaricomycotina</taxon>
        <taxon>Agaricomycetes</taxon>
        <taxon>Agaricomycetidae</taxon>
        <taxon>Agaricales</taxon>
        <taxon>Marasmiineae</taxon>
        <taxon>Physalacriaceae</taxon>
        <taxon>Armillaria</taxon>
    </lineage>
</organism>
<name>A0A284RGS8_ARMOS</name>
<evidence type="ECO:0000256" key="1">
    <source>
        <dbReference type="SAM" id="MobiDB-lite"/>
    </source>
</evidence>
<dbReference type="OrthoDB" id="2943163at2759"/>
<evidence type="ECO:0000313" key="2">
    <source>
        <dbReference type="EMBL" id="SJL07963.1"/>
    </source>
</evidence>
<accession>A0A284RGS8</accession>
<protein>
    <recommendedName>
        <fullName evidence="4">C2H2-type domain-containing protein</fullName>
    </recommendedName>
</protein>
<sequence length="401" mass="43792">MTLMALYCTTWADSGAWSEQHYSPDEGSASSFDMSGLNFNWILSSMGDDIGSSIDTTSSPLRGLWDLFSGNTTFDASYARADDDNYPELHSNVVAPLTTSPPDISTIMTTVQPTMWQDTHQGLGLRKIFQLEPEATITHQYFASPNSVSSTTTSPGTSPSGAGRGLSTGLTVAQGWINYGPDAPPPSSQTRSVVPSGRSSNKSLPSAVRREKRTILRSNNTSPYSMKNRESARFPGSSNCPSDTSVNFIVLNNLTYKGTLCADHPQFARYPDDYFYTEVLNDISINSVCLLCPSGSGTIFTTEHAKTVHCIPGSKRGDSDPLIFLSCCEGNVHKSKSLIVKCGALKRHFNSKAHSENRYQCPYCHTAFSRTESVARHQTQCEMLAKILTEEDEKYTSDGSL</sequence>